<evidence type="ECO:0000256" key="2">
    <source>
        <dbReference type="ARBA" id="ARBA00006924"/>
    </source>
</evidence>
<comment type="similarity">
    <text evidence="2 7">Belongs to the sirtuin family. Class I subfamily.</text>
</comment>
<dbReference type="Pfam" id="PF02146">
    <property type="entry name" value="SIR2"/>
    <property type="match status" value="1"/>
</dbReference>
<dbReference type="Gene3D" id="3.30.1600.10">
    <property type="entry name" value="SIR2/SIRT2 'Small Domain"/>
    <property type="match status" value="1"/>
</dbReference>
<comment type="catalytic activity">
    <reaction evidence="7">
        <text>N(6)-acetyl-L-lysyl-[protein] + NAD(+) + H2O = 2''-O-acetyl-ADP-D-ribose + nicotinamide + L-lysyl-[protein]</text>
        <dbReference type="Rhea" id="RHEA:43636"/>
        <dbReference type="Rhea" id="RHEA-COMP:9752"/>
        <dbReference type="Rhea" id="RHEA-COMP:10731"/>
        <dbReference type="ChEBI" id="CHEBI:15377"/>
        <dbReference type="ChEBI" id="CHEBI:17154"/>
        <dbReference type="ChEBI" id="CHEBI:29969"/>
        <dbReference type="ChEBI" id="CHEBI:57540"/>
        <dbReference type="ChEBI" id="CHEBI:61930"/>
        <dbReference type="ChEBI" id="CHEBI:83767"/>
        <dbReference type="EC" id="2.3.1.286"/>
    </reaction>
</comment>
<dbReference type="PIRSF" id="PIRSF037938">
    <property type="entry name" value="SIR2_euk"/>
    <property type="match status" value="1"/>
</dbReference>
<reference evidence="14" key="1">
    <citation type="submission" date="2023-03" db="EMBL/GenBank/DDBJ databases">
        <title>Mating type loci evolution in Malassezia.</title>
        <authorList>
            <person name="Coelho M.A."/>
        </authorList>
    </citation>
    <scope>NUCLEOTIDE SEQUENCE</scope>
    <source>
        <strain evidence="14">CBS 11721</strain>
    </source>
</reference>
<evidence type="ECO:0000256" key="9">
    <source>
        <dbReference type="PIRSR" id="PIRSR037938-2"/>
    </source>
</evidence>
<dbReference type="InterPro" id="IPR003000">
    <property type="entry name" value="Sirtuin"/>
</dbReference>
<keyword evidence="4 7" id="KW-0479">Metal-binding</keyword>
<dbReference type="InterPro" id="IPR026590">
    <property type="entry name" value="Ssirtuin_cat_dom"/>
</dbReference>
<feature type="binding site" evidence="10 11">
    <location>
        <position position="129"/>
    </location>
    <ligand>
        <name>Zn(2+)</name>
        <dbReference type="ChEBI" id="CHEBI:29105"/>
    </ligand>
</feature>
<dbReference type="Proteomes" id="UP001219933">
    <property type="component" value="Chromosome 1"/>
</dbReference>
<dbReference type="SUPFAM" id="SSF52467">
    <property type="entry name" value="DHS-like NAD/FAD-binding domain"/>
    <property type="match status" value="1"/>
</dbReference>
<evidence type="ECO:0000256" key="11">
    <source>
        <dbReference type="PROSITE-ProRule" id="PRU00236"/>
    </source>
</evidence>
<evidence type="ECO:0000256" key="10">
    <source>
        <dbReference type="PIRSR" id="PIRSR037938-3"/>
    </source>
</evidence>
<feature type="compositionally biased region" description="Low complexity" evidence="12">
    <location>
        <begin position="352"/>
        <end position="368"/>
    </location>
</feature>
<dbReference type="GO" id="GO:0008270">
    <property type="term" value="F:zinc ion binding"/>
    <property type="evidence" value="ECO:0007669"/>
    <property type="project" value="UniProtKB-UniRule"/>
</dbReference>
<feature type="active site" description="Proton acceptor" evidence="8 11">
    <location>
        <position position="121"/>
    </location>
</feature>
<feature type="binding site" evidence="9">
    <location>
        <begin position="17"/>
        <end position="21"/>
    </location>
    <ligand>
        <name>NAD(+)</name>
        <dbReference type="ChEBI" id="CHEBI:57540"/>
    </ligand>
</feature>
<feature type="region of interest" description="Disordered" evidence="12">
    <location>
        <begin position="302"/>
        <end position="403"/>
    </location>
</feature>
<dbReference type="InterPro" id="IPR026591">
    <property type="entry name" value="Sirtuin_cat_small_dom_sf"/>
</dbReference>
<dbReference type="AlphaFoldDB" id="A0AAF0ENJ5"/>
<dbReference type="GO" id="GO:0017136">
    <property type="term" value="F:histone deacetylase activity, NAD-dependent"/>
    <property type="evidence" value="ECO:0007669"/>
    <property type="project" value="InterPro"/>
</dbReference>
<dbReference type="Gene3D" id="3.40.50.1220">
    <property type="entry name" value="TPP-binding domain"/>
    <property type="match status" value="1"/>
</dbReference>
<dbReference type="CDD" id="cd01408">
    <property type="entry name" value="SIRT1"/>
    <property type="match status" value="1"/>
</dbReference>
<evidence type="ECO:0000256" key="3">
    <source>
        <dbReference type="ARBA" id="ARBA00022679"/>
    </source>
</evidence>
<keyword evidence="3 7" id="KW-0808">Transferase</keyword>
<evidence type="ECO:0000313" key="14">
    <source>
        <dbReference type="EMBL" id="WFD33621.1"/>
    </source>
</evidence>
<gene>
    <name evidence="14" type="primary">HST2</name>
    <name evidence="14" type="ORF">MCUN1_000434</name>
</gene>
<evidence type="ECO:0000259" key="13">
    <source>
        <dbReference type="PROSITE" id="PS50305"/>
    </source>
</evidence>
<feature type="binding site" evidence="9">
    <location>
        <begin position="101"/>
        <end position="104"/>
    </location>
    <ligand>
        <name>NAD(+)</name>
        <dbReference type="ChEBI" id="CHEBI:57540"/>
    </ligand>
</feature>
<dbReference type="EMBL" id="CP119877">
    <property type="protein sequence ID" value="WFD33621.1"/>
    <property type="molecule type" value="Genomic_DNA"/>
</dbReference>
<feature type="binding site" evidence="10 11">
    <location>
        <position position="156"/>
    </location>
    <ligand>
        <name>Zn(2+)</name>
        <dbReference type="ChEBI" id="CHEBI:29105"/>
    </ligand>
</feature>
<dbReference type="GO" id="GO:0005739">
    <property type="term" value="C:mitochondrion"/>
    <property type="evidence" value="ECO:0007669"/>
    <property type="project" value="UniProtKB-SubCell"/>
</dbReference>
<keyword evidence="6 7" id="KW-0520">NAD</keyword>
<dbReference type="PANTHER" id="PTHR11085">
    <property type="entry name" value="NAD-DEPENDENT PROTEIN DEACYLASE SIRTUIN-5, MITOCHONDRIAL-RELATED"/>
    <property type="match status" value="1"/>
</dbReference>
<feature type="binding site" evidence="9">
    <location>
        <begin position="195"/>
        <end position="196"/>
    </location>
    <ligand>
        <name>NAD(+)</name>
        <dbReference type="ChEBI" id="CHEBI:57540"/>
    </ligand>
</feature>
<comment type="cofactor">
    <cofactor evidence="10">
        <name>Zn(2+)</name>
        <dbReference type="ChEBI" id="CHEBI:29105"/>
    </cofactor>
    <text evidence="10">Binds 1 zinc ion per subunit.</text>
</comment>
<name>A0AAF0ENJ5_9BASI</name>
<feature type="binding site" evidence="9">
    <location>
        <begin position="27"/>
        <end position="29"/>
    </location>
    <ligand>
        <name>NAD(+)</name>
        <dbReference type="ChEBI" id="CHEBI:57540"/>
    </ligand>
</feature>
<proteinExistence type="inferred from homology"/>
<protein>
    <recommendedName>
        <fullName evidence="7">NAD-dependent protein deacetylase</fullName>
        <ecNumber evidence="7">2.3.1.286</ecNumber>
    </recommendedName>
</protein>
<feature type="binding site" evidence="10 11">
    <location>
        <position position="132"/>
    </location>
    <ligand>
        <name>Zn(2+)</name>
        <dbReference type="ChEBI" id="CHEBI:29105"/>
    </ligand>
</feature>
<feature type="binding site" evidence="10 11">
    <location>
        <position position="153"/>
    </location>
    <ligand>
        <name>Zn(2+)</name>
        <dbReference type="ChEBI" id="CHEBI:29105"/>
    </ligand>
</feature>
<evidence type="ECO:0000256" key="5">
    <source>
        <dbReference type="ARBA" id="ARBA00022833"/>
    </source>
</evidence>
<dbReference type="EC" id="2.3.1.286" evidence="7"/>
<dbReference type="InterPro" id="IPR050134">
    <property type="entry name" value="NAD-dep_sirtuin_deacylases"/>
</dbReference>
<feature type="domain" description="Deacetylase sirtuin-type" evidence="13">
    <location>
        <begin position="1"/>
        <end position="271"/>
    </location>
</feature>
<feature type="binding site" evidence="9">
    <location>
        <begin position="219"/>
        <end position="221"/>
    </location>
    <ligand>
        <name>NAD(+)</name>
        <dbReference type="ChEBI" id="CHEBI:57540"/>
    </ligand>
</feature>
<evidence type="ECO:0000256" key="7">
    <source>
        <dbReference type="PIRNR" id="PIRNR037938"/>
    </source>
</evidence>
<evidence type="ECO:0000256" key="8">
    <source>
        <dbReference type="PIRSR" id="PIRSR037938-1"/>
    </source>
</evidence>
<organism evidence="14 15">
    <name type="scientific">Malassezia cuniculi</name>
    <dbReference type="NCBI Taxonomy" id="948313"/>
    <lineage>
        <taxon>Eukaryota</taxon>
        <taxon>Fungi</taxon>
        <taxon>Dikarya</taxon>
        <taxon>Basidiomycota</taxon>
        <taxon>Ustilaginomycotina</taxon>
        <taxon>Malasseziomycetes</taxon>
        <taxon>Malasseziales</taxon>
        <taxon>Malasseziaceae</taxon>
        <taxon>Malassezia</taxon>
    </lineage>
</organism>
<evidence type="ECO:0000256" key="6">
    <source>
        <dbReference type="ARBA" id="ARBA00023027"/>
    </source>
</evidence>
<accession>A0AAF0ENJ5</accession>
<evidence type="ECO:0000256" key="1">
    <source>
        <dbReference type="ARBA" id="ARBA00004173"/>
    </source>
</evidence>
<evidence type="ECO:0000256" key="4">
    <source>
        <dbReference type="ARBA" id="ARBA00022723"/>
    </source>
</evidence>
<evidence type="ECO:0000256" key="12">
    <source>
        <dbReference type="SAM" id="MobiDB-lite"/>
    </source>
</evidence>
<keyword evidence="15" id="KW-1185">Reference proteome</keyword>
<feature type="compositionally biased region" description="Basic and acidic residues" evidence="12">
    <location>
        <begin position="302"/>
        <end position="324"/>
    </location>
</feature>
<keyword evidence="5 7" id="KW-0862">Zinc</keyword>
<evidence type="ECO:0000313" key="15">
    <source>
        <dbReference type="Proteomes" id="UP001219933"/>
    </source>
</evidence>
<dbReference type="InterPro" id="IPR017328">
    <property type="entry name" value="Sirtuin_class_I"/>
</dbReference>
<dbReference type="GO" id="GO:0070403">
    <property type="term" value="F:NAD+ binding"/>
    <property type="evidence" value="ECO:0007669"/>
    <property type="project" value="UniProtKB-UniRule"/>
</dbReference>
<feature type="compositionally biased region" description="Polar residues" evidence="12">
    <location>
        <begin position="374"/>
        <end position="386"/>
    </location>
</feature>
<sequence length="403" mass="44320">MAAVEHVASLITSGERAGISTSAGIPDFRTPGTGLYATLDKYDLPYPEAIFDIRYFSEKPEPFYKLYQELYPDGVKYRPTLTHSFFKLLYDKGKLLRVFTQNIDMLERLAGVPPDALVEAHGSFATARCIRCKRAVEDDWLRERVKSGQVARCERCPDGPPVKPDITFFGESLPDRFFERLRDFYNADLLLVMGTSLAVQPFASLVGEVPKTCPRALFNLERVGVKKMFNIARLDPFYTESGFDFKSDRDTFCQGYVDDTVRLLAQKCGWESELEQVHAAMLKRLDKDVDELSEALKKASIDEKAAVAQTRQEDTAAKGSKDESTGDDASNAGAKASTNSAAQTSAKENSVSTDAASTNDTANTTNTAGAKGHSSANDESTTNDSALTAEVRESNAPTKQSNM</sequence>
<dbReference type="PROSITE" id="PS50305">
    <property type="entry name" value="SIRTUIN"/>
    <property type="match status" value="1"/>
</dbReference>
<comment type="subcellular location">
    <subcellularLocation>
        <location evidence="1">Mitochondrion</location>
    </subcellularLocation>
</comment>
<feature type="compositionally biased region" description="Polar residues" evidence="12">
    <location>
        <begin position="336"/>
        <end position="351"/>
    </location>
</feature>
<dbReference type="GO" id="GO:0005634">
    <property type="term" value="C:nucleus"/>
    <property type="evidence" value="ECO:0007669"/>
    <property type="project" value="TreeGrafter"/>
</dbReference>
<dbReference type="InterPro" id="IPR029035">
    <property type="entry name" value="DHS-like_NAD/FAD-binding_dom"/>
</dbReference>
<dbReference type="PANTHER" id="PTHR11085:SF6">
    <property type="entry name" value="NAD-DEPENDENT PROTEIN DEACETYLASE SIRTUIN-2"/>
    <property type="match status" value="1"/>
</dbReference>